<sequence length="374" mass="44844">MHYRELQELINLKHEGGYWDFKREWHHSKTDLLHDIICMANNLENRDAYIIIGVDEDNDFLACDISNDANRRNTQKLTDFLKDKKFAGGIRPLVHVETFMIDNASVDVIVVENSKNTPFFLTEKYDGVFPHQIYTRVQETNTPTTSSADINHIEYLWKKRFHLLDSPIEKFSFYLSDCKNWIEMPNEYVQYYKTNPEYVIEIENDDRDGYEYYLFNQTDPRPHWSTIRLKYYNTVLIEYSGIALDGGRYFSIAPRKKIISYNRNDFICFCYFTKDSLEYRVHEFYYRSKYEGSDESIAHRRFMESILIFETGNQLNEFMRYVKPIFKEYSCTKRHLVPHINLPSGYKDDAFQKDWTVFFKLSELYEQFISSLSD</sequence>
<protein>
    <submittedName>
        <fullName evidence="2">ATP-binding protein</fullName>
    </submittedName>
</protein>
<dbReference type="Proteomes" id="UP001529340">
    <property type="component" value="Unassembled WGS sequence"/>
</dbReference>
<name>A0ABT7UCV8_9FIRM</name>
<evidence type="ECO:0000259" key="1">
    <source>
        <dbReference type="Pfam" id="PF04326"/>
    </source>
</evidence>
<proteinExistence type="predicted"/>
<dbReference type="Gene3D" id="3.30.950.30">
    <property type="entry name" value="Schlafen, AAA domain"/>
    <property type="match status" value="1"/>
</dbReference>
<comment type="caution">
    <text evidence="2">The sequence shown here is derived from an EMBL/GenBank/DDBJ whole genome shotgun (WGS) entry which is preliminary data.</text>
</comment>
<keyword evidence="3" id="KW-1185">Reference proteome</keyword>
<keyword evidence="2" id="KW-0547">Nucleotide-binding</keyword>
<evidence type="ECO:0000313" key="2">
    <source>
        <dbReference type="EMBL" id="MDM8157456.1"/>
    </source>
</evidence>
<dbReference type="GO" id="GO:0005524">
    <property type="term" value="F:ATP binding"/>
    <property type="evidence" value="ECO:0007669"/>
    <property type="project" value="UniProtKB-KW"/>
</dbReference>
<dbReference type="RefSeq" id="WP_289607907.1">
    <property type="nucleotide sequence ID" value="NZ_JAUDCG010000029.1"/>
</dbReference>
<organism evidence="2 3">
    <name type="scientific">Amedibacillus dolichus</name>
    <dbReference type="NCBI Taxonomy" id="31971"/>
    <lineage>
        <taxon>Bacteria</taxon>
        <taxon>Bacillati</taxon>
        <taxon>Bacillota</taxon>
        <taxon>Erysipelotrichia</taxon>
        <taxon>Erysipelotrichales</taxon>
        <taxon>Erysipelotrichaceae</taxon>
        <taxon>Amedibacillus</taxon>
    </lineage>
</organism>
<gene>
    <name evidence="2" type="ORF">QUV96_07385</name>
</gene>
<dbReference type="InterPro" id="IPR038461">
    <property type="entry name" value="Schlafen_AlbA_2_dom_sf"/>
</dbReference>
<accession>A0ABT7UCV8</accession>
<keyword evidence="2" id="KW-0067">ATP-binding</keyword>
<reference evidence="2" key="1">
    <citation type="submission" date="2023-06" db="EMBL/GenBank/DDBJ databases">
        <title>Identification and characterization of horizontal gene transfer across gut microbiota members of farm animals based on homology search.</title>
        <authorList>
            <person name="Schwarzerova J."/>
            <person name="Nykrynova M."/>
            <person name="Jureckova K."/>
            <person name="Cejkova D."/>
            <person name="Rychlik I."/>
        </authorList>
    </citation>
    <scope>NUCLEOTIDE SEQUENCE</scope>
    <source>
        <strain evidence="2">ET39</strain>
    </source>
</reference>
<dbReference type="Pfam" id="PF04326">
    <property type="entry name" value="SLFN_AlbA_2"/>
    <property type="match status" value="1"/>
</dbReference>
<reference evidence="2" key="2">
    <citation type="submission" date="2023-06" db="EMBL/GenBank/DDBJ databases">
        <authorList>
            <person name="Zeman M."/>
            <person name="Kubasova T."/>
            <person name="Jahodarova E."/>
            <person name="Nykrynova M."/>
            <person name="Rychlik I."/>
        </authorList>
    </citation>
    <scope>NUCLEOTIDE SEQUENCE</scope>
    <source>
        <strain evidence="2">ET39</strain>
    </source>
</reference>
<evidence type="ECO:0000313" key="3">
    <source>
        <dbReference type="Proteomes" id="UP001529340"/>
    </source>
</evidence>
<dbReference type="InterPro" id="IPR007421">
    <property type="entry name" value="Schlafen_AlbA_2_dom"/>
</dbReference>
<dbReference type="EMBL" id="JAUDCG010000029">
    <property type="protein sequence ID" value="MDM8157456.1"/>
    <property type="molecule type" value="Genomic_DNA"/>
</dbReference>
<feature type="domain" description="Schlafen AlbA-2" evidence="1">
    <location>
        <begin position="15"/>
        <end position="143"/>
    </location>
</feature>